<evidence type="ECO:0000313" key="3">
    <source>
        <dbReference type="EMBL" id="RNI17051.1"/>
    </source>
</evidence>
<organism evidence="3 4">
    <name type="scientific">Flexivirga caeni</name>
    <dbReference type="NCBI Taxonomy" id="2294115"/>
    <lineage>
        <taxon>Bacteria</taxon>
        <taxon>Bacillati</taxon>
        <taxon>Actinomycetota</taxon>
        <taxon>Actinomycetes</taxon>
        <taxon>Micrococcales</taxon>
        <taxon>Dermacoccaceae</taxon>
        <taxon>Flexivirga</taxon>
    </lineage>
</organism>
<keyword evidence="1" id="KW-0812">Transmembrane</keyword>
<evidence type="ECO:0000259" key="2">
    <source>
        <dbReference type="Pfam" id="PF18864"/>
    </source>
</evidence>
<name>A0A3M9LUS9_9MICO</name>
<evidence type="ECO:0000313" key="4">
    <source>
        <dbReference type="Proteomes" id="UP000271678"/>
    </source>
</evidence>
<protein>
    <recommendedName>
        <fullName evidence="2">AbiTii domain-containing protein</fullName>
    </recommendedName>
</protein>
<proteinExistence type="predicted"/>
<gene>
    <name evidence="3" type="ORF">EFY87_19680</name>
</gene>
<feature type="domain" description="AbiTii" evidence="2">
    <location>
        <begin position="36"/>
        <end position="226"/>
    </location>
</feature>
<feature type="transmembrane region" description="Helical" evidence="1">
    <location>
        <begin position="271"/>
        <end position="291"/>
    </location>
</feature>
<evidence type="ECO:0000256" key="1">
    <source>
        <dbReference type="SAM" id="Phobius"/>
    </source>
</evidence>
<dbReference type="EMBL" id="RJJQ01000034">
    <property type="protein sequence ID" value="RNI17051.1"/>
    <property type="molecule type" value="Genomic_DNA"/>
</dbReference>
<dbReference type="Pfam" id="PF18864">
    <property type="entry name" value="AbiTii"/>
    <property type="match status" value="1"/>
</dbReference>
<reference evidence="3 4" key="1">
    <citation type="submission" date="2018-11" db="EMBL/GenBank/DDBJ databases">
        <title>Draft genome of Simplicispira Flexivirga sp. BO-16.</title>
        <authorList>
            <person name="Im W.T."/>
        </authorList>
    </citation>
    <scope>NUCLEOTIDE SEQUENCE [LARGE SCALE GENOMIC DNA]</scope>
    <source>
        <strain evidence="3 4">BO-16</strain>
    </source>
</reference>
<dbReference type="Proteomes" id="UP000271678">
    <property type="component" value="Unassembled WGS sequence"/>
</dbReference>
<keyword evidence="1" id="KW-0472">Membrane</keyword>
<comment type="caution">
    <text evidence="3">The sequence shown here is derived from an EMBL/GenBank/DDBJ whole genome shotgun (WGS) entry which is preliminary data.</text>
</comment>
<keyword evidence="1" id="KW-1133">Transmembrane helix</keyword>
<dbReference type="AlphaFoldDB" id="A0A3M9LUS9"/>
<dbReference type="InterPro" id="IPR041304">
    <property type="entry name" value="AbiTii"/>
</dbReference>
<keyword evidence="4" id="KW-1185">Reference proteome</keyword>
<accession>A0A3M9LUS9</accession>
<sequence>MPLAIRERLGTTPLQATAGLSFLRETIRIMRTGGQSLVVEVERDLLDGKPLADLLRKCIILGTRSGSAELRDWASKELRGYDSDDELPTYRTVSAAIQMDAVTANTRITGQTLGENQLPDFVREEGIGNTVHLRSGIDQLASMASHGNVIALSLPGADLIAQYFDSRSGNPWQHIDRIYWSVSTTAIDGVLGLIRTVLTELIAELSASVSDTQMEPSTAQADNAVQVAVYGAKARVTLTNSLASGGSTSTIGGSTDGMDDEPSWWTFGRKVWTVVVGLFVVAGAIAAIIAVA</sequence>